<gene>
    <name evidence="6" type="ORF">LCGC14_1305580</name>
</gene>
<comment type="caution">
    <text evidence="6">The sequence shown here is derived from an EMBL/GenBank/DDBJ whole genome shotgun (WGS) entry which is preliminary data.</text>
</comment>
<dbReference type="FunFam" id="1.10.1040.10:FF:000001">
    <property type="entry name" value="Glycerol-3-phosphate dehydrogenase [NAD(P)+]"/>
    <property type="match status" value="1"/>
</dbReference>
<dbReference type="SUPFAM" id="SSF48179">
    <property type="entry name" value="6-phosphogluconate dehydrogenase C-terminal domain-like"/>
    <property type="match status" value="1"/>
</dbReference>
<comment type="similarity">
    <text evidence="1">Belongs to the NAD-dependent glycerol-3-phosphate dehydrogenase family.</text>
</comment>
<dbReference type="HAMAP" id="MF_00394">
    <property type="entry name" value="NAD_Glyc3P_dehydrog"/>
    <property type="match status" value="1"/>
</dbReference>
<dbReference type="GO" id="GO:0005975">
    <property type="term" value="P:carbohydrate metabolic process"/>
    <property type="evidence" value="ECO:0007669"/>
    <property type="project" value="InterPro"/>
</dbReference>
<organism evidence="6">
    <name type="scientific">marine sediment metagenome</name>
    <dbReference type="NCBI Taxonomy" id="412755"/>
    <lineage>
        <taxon>unclassified sequences</taxon>
        <taxon>metagenomes</taxon>
        <taxon>ecological metagenomes</taxon>
    </lineage>
</organism>
<dbReference type="FunFam" id="3.40.50.720:FF:000019">
    <property type="entry name" value="Glycerol-3-phosphate dehydrogenase [NAD(P)+]"/>
    <property type="match status" value="1"/>
</dbReference>
<dbReference type="NCBIfam" id="NF000942">
    <property type="entry name" value="PRK00094.1-4"/>
    <property type="match status" value="1"/>
</dbReference>
<evidence type="ECO:0000313" key="6">
    <source>
        <dbReference type="EMBL" id="KKM83804.1"/>
    </source>
</evidence>
<dbReference type="GO" id="GO:0005829">
    <property type="term" value="C:cytosol"/>
    <property type="evidence" value="ECO:0007669"/>
    <property type="project" value="TreeGrafter"/>
</dbReference>
<evidence type="ECO:0008006" key="7">
    <source>
        <dbReference type="Google" id="ProtNLM"/>
    </source>
</evidence>
<dbReference type="AlphaFoldDB" id="A0A0F9KNV3"/>
<dbReference type="EMBL" id="LAZR01007661">
    <property type="protein sequence ID" value="KKM83804.1"/>
    <property type="molecule type" value="Genomic_DNA"/>
</dbReference>
<dbReference type="GO" id="GO:0051287">
    <property type="term" value="F:NAD binding"/>
    <property type="evidence" value="ECO:0007669"/>
    <property type="project" value="InterPro"/>
</dbReference>
<sequence length="332" mass="35481">MKVSIIGAGSWGTVIAALLAKKGNDVFVWARDPSLAEDINKANVNSKYLKKLTLPKNVSGSSDIEEVMKDSELAVLAVPSHAMRDLIKKVKDHLDPKMPIVSLAKGLEVDSRLRMTEVIKDEIDERFHKNVAALSGPNHAEEVADEIPSATVIAAYDSDVASYLQSIFMSPYFRVYTSSDIIGVEMGGVSKNVIAIATGISDGLGFGDNTKASLMTRGLAEMIRLGTAAGAKAETFSGLSGLGDLVVTCTSKYSRNRALGEFLGKGKTLDDYKAESSMVAEGANGCLAIEDIAEQKGIEMPINHAVVEVIYKQRPPLDCVQSLMGRGPKTEG</sequence>
<keyword evidence="3" id="KW-0520">NAD</keyword>
<dbReference type="Pfam" id="PF01210">
    <property type="entry name" value="NAD_Gly3P_dh_N"/>
    <property type="match status" value="1"/>
</dbReference>
<dbReference type="PANTHER" id="PTHR11728:SF1">
    <property type="entry name" value="GLYCEROL-3-PHOSPHATE DEHYDROGENASE [NAD(+)] 2, CHLOROPLASTIC"/>
    <property type="match status" value="1"/>
</dbReference>
<dbReference type="InterPro" id="IPR013328">
    <property type="entry name" value="6PGD_dom2"/>
</dbReference>
<accession>A0A0F9KNV3</accession>
<dbReference type="GO" id="GO:0047952">
    <property type="term" value="F:glycerol-3-phosphate dehydrogenase [NAD(P)+] activity"/>
    <property type="evidence" value="ECO:0007669"/>
    <property type="project" value="TreeGrafter"/>
</dbReference>
<dbReference type="GO" id="GO:0046168">
    <property type="term" value="P:glycerol-3-phosphate catabolic process"/>
    <property type="evidence" value="ECO:0007669"/>
    <property type="project" value="InterPro"/>
</dbReference>
<dbReference type="Gene3D" id="1.10.1040.10">
    <property type="entry name" value="N-(1-d-carboxylethyl)-l-norvaline Dehydrogenase, domain 2"/>
    <property type="match status" value="1"/>
</dbReference>
<evidence type="ECO:0000259" key="5">
    <source>
        <dbReference type="Pfam" id="PF07479"/>
    </source>
</evidence>
<name>A0A0F9KNV3_9ZZZZ</name>
<dbReference type="InterPro" id="IPR036291">
    <property type="entry name" value="NAD(P)-bd_dom_sf"/>
</dbReference>
<evidence type="ECO:0000256" key="1">
    <source>
        <dbReference type="ARBA" id="ARBA00011009"/>
    </source>
</evidence>
<evidence type="ECO:0000259" key="4">
    <source>
        <dbReference type="Pfam" id="PF01210"/>
    </source>
</evidence>
<feature type="domain" description="Glycerol-3-phosphate dehydrogenase NAD-dependent N-terminal" evidence="4">
    <location>
        <begin position="2"/>
        <end position="160"/>
    </location>
</feature>
<dbReference type="SUPFAM" id="SSF51735">
    <property type="entry name" value="NAD(P)-binding Rossmann-fold domains"/>
    <property type="match status" value="1"/>
</dbReference>
<dbReference type="PROSITE" id="PS00957">
    <property type="entry name" value="NAD_G3PDH"/>
    <property type="match status" value="1"/>
</dbReference>
<dbReference type="InterPro" id="IPR008927">
    <property type="entry name" value="6-PGluconate_DH-like_C_sf"/>
</dbReference>
<dbReference type="InterPro" id="IPR011128">
    <property type="entry name" value="G3P_DH_NAD-dep_N"/>
</dbReference>
<dbReference type="InterPro" id="IPR006168">
    <property type="entry name" value="G3P_DH_NAD-dep"/>
</dbReference>
<evidence type="ECO:0000256" key="2">
    <source>
        <dbReference type="ARBA" id="ARBA00023002"/>
    </source>
</evidence>
<feature type="domain" description="Glycerol-3-phosphate dehydrogenase NAD-dependent C-terminal" evidence="5">
    <location>
        <begin position="180"/>
        <end position="320"/>
    </location>
</feature>
<reference evidence="6" key="1">
    <citation type="journal article" date="2015" name="Nature">
        <title>Complex archaea that bridge the gap between prokaryotes and eukaryotes.</title>
        <authorList>
            <person name="Spang A."/>
            <person name="Saw J.H."/>
            <person name="Jorgensen S.L."/>
            <person name="Zaremba-Niedzwiedzka K."/>
            <person name="Martijn J."/>
            <person name="Lind A.E."/>
            <person name="van Eijk R."/>
            <person name="Schleper C."/>
            <person name="Guy L."/>
            <person name="Ettema T.J."/>
        </authorList>
    </citation>
    <scope>NUCLEOTIDE SEQUENCE</scope>
</reference>
<proteinExistence type="inferred from homology"/>
<dbReference type="PIRSF" id="PIRSF000114">
    <property type="entry name" value="Glycerol-3-P_dh"/>
    <property type="match status" value="1"/>
</dbReference>
<protein>
    <recommendedName>
        <fullName evidence="7">Glycerol-3-phosphate dehydrogenase NAD-dependent N-terminal domain-containing protein</fullName>
    </recommendedName>
</protein>
<dbReference type="PANTHER" id="PTHR11728">
    <property type="entry name" value="GLYCEROL-3-PHOSPHATE DEHYDROGENASE"/>
    <property type="match status" value="1"/>
</dbReference>
<dbReference type="Gene3D" id="3.40.50.720">
    <property type="entry name" value="NAD(P)-binding Rossmann-like Domain"/>
    <property type="match status" value="1"/>
</dbReference>
<dbReference type="NCBIfam" id="NF000940">
    <property type="entry name" value="PRK00094.1-2"/>
    <property type="match status" value="1"/>
</dbReference>
<keyword evidence="2" id="KW-0560">Oxidoreductase</keyword>
<dbReference type="Pfam" id="PF07479">
    <property type="entry name" value="NAD_Gly3P_dh_C"/>
    <property type="match status" value="1"/>
</dbReference>
<evidence type="ECO:0000256" key="3">
    <source>
        <dbReference type="ARBA" id="ARBA00023027"/>
    </source>
</evidence>
<dbReference type="PRINTS" id="PR00077">
    <property type="entry name" value="GPDHDRGNASE"/>
</dbReference>
<dbReference type="InterPro" id="IPR006109">
    <property type="entry name" value="G3P_DH_NAD-dep_C"/>
</dbReference>